<accession>A0A1L9S9N0</accession>
<protein>
    <recommendedName>
        <fullName evidence="3">Fungal N-terminal domain-containing protein</fullName>
    </recommendedName>
</protein>
<gene>
    <name evidence="1" type="ORF">ASPZODRAFT_135900</name>
</gene>
<dbReference type="EMBL" id="KV878350">
    <property type="protein sequence ID" value="OJJ43865.1"/>
    <property type="molecule type" value="Genomic_DNA"/>
</dbReference>
<evidence type="ECO:0008006" key="3">
    <source>
        <dbReference type="Google" id="ProtNLM"/>
    </source>
</evidence>
<dbReference type="Proteomes" id="UP000184188">
    <property type="component" value="Unassembled WGS sequence"/>
</dbReference>
<proteinExistence type="predicted"/>
<organism evidence="1 2">
    <name type="scientific">Penicilliopsis zonata CBS 506.65</name>
    <dbReference type="NCBI Taxonomy" id="1073090"/>
    <lineage>
        <taxon>Eukaryota</taxon>
        <taxon>Fungi</taxon>
        <taxon>Dikarya</taxon>
        <taxon>Ascomycota</taxon>
        <taxon>Pezizomycotina</taxon>
        <taxon>Eurotiomycetes</taxon>
        <taxon>Eurotiomycetidae</taxon>
        <taxon>Eurotiales</taxon>
        <taxon>Aspergillaceae</taxon>
        <taxon>Penicilliopsis</taxon>
    </lineage>
</organism>
<sequence length="184" mass="21437">MAELGTAAAVLQIGMEFVNLLKKLQEAYKGLRYAREEVHKVMDKTEVMSELADLFEKTMKQVAKHRDLKDIRKRYRKVERNYRKQAKGIIKKIKGILNVLSPLWTHPPAQISRQLYARVDWHFRKRHNIQILLTEMQSLEISINGFTCMINIQIALRQAKTGSLSKMQLYVVTLFFLCDSNSSL</sequence>
<dbReference type="RefSeq" id="XP_022578375.1">
    <property type="nucleotide sequence ID" value="XM_022723930.1"/>
</dbReference>
<dbReference type="VEuPathDB" id="FungiDB:ASPZODRAFT_135900"/>
<evidence type="ECO:0000313" key="1">
    <source>
        <dbReference type="EMBL" id="OJJ43865.1"/>
    </source>
</evidence>
<name>A0A1L9S9N0_9EURO</name>
<evidence type="ECO:0000313" key="2">
    <source>
        <dbReference type="Proteomes" id="UP000184188"/>
    </source>
</evidence>
<reference evidence="2" key="1">
    <citation type="journal article" date="2017" name="Genome Biol.">
        <title>Comparative genomics reveals high biological diversity and specific adaptations in the industrially and medically important fungal genus Aspergillus.</title>
        <authorList>
            <person name="de Vries R.P."/>
            <person name="Riley R."/>
            <person name="Wiebenga A."/>
            <person name="Aguilar-Osorio G."/>
            <person name="Amillis S."/>
            <person name="Uchima C.A."/>
            <person name="Anderluh G."/>
            <person name="Asadollahi M."/>
            <person name="Askin M."/>
            <person name="Barry K."/>
            <person name="Battaglia E."/>
            <person name="Bayram O."/>
            <person name="Benocci T."/>
            <person name="Braus-Stromeyer S.A."/>
            <person name="Caldana C."/>
            <person name="Canovas D."/>
            <person name="Cerqueira G.C."/>
            <person name="Chen F."/>
            <person name="Chen W."/>
            <person name="Choi C."/>
            <person name="Clum A."/>
            <person name="Dos Santos R.A."/>
            <person name="Damasio A.R."/>
            <person name="Diallinas G."/>
            <person name="Emri T."/>
            <person name="Fekete E."/>
            <person name="Flipphi M."/>
            <person name="Freyberg S."/>
            <person name="Gallo A."/>
            <person name="Gournas C."/>
            <person name="Habgood R."/>
            <person name="Hainaut M."/>
            <person name="Harispe M.L."/>
            <person name="Henrissat B."/>
            <person name="Hilden K.S."/>
            <person name="Hope R."/>
            <person name="Hossain A."/>
            <person name="Karabika E."/>
            <person name="Karaffa L."/>
            <person name="Karanyi Z."/>
            <person name="Krasevec N."/>
            <person name="Kuo A."/>
            <person name="Kusch H."/>
            <person name="LaButti K."/>
            <person name="Lagendijk E.L."/>
            <person name="Lapidus A."/>
            <person name="Levasseur A."/>
            <person name="Lindquist E."/>
            <person name="Lipzen A."/>
            <person name="Logrieco A.F."/>
            <person name="MacCabe A."/>
            <person name="Maekelae M.R."/>
            <person name="Malavazi I."/>
            <person name="Melin P."/>
            <person name="Meyer V."/>
            <person name="Mielnichuk N."/>
            <person name="Miskei M."/>
            <person name="Molnar A.P."/>
            <person name="Mule G."/>
            <person name="Ngan C.Y."/>
            <person name="Orejas M."/>
            <person name="Orosz E."/>
            <person name="Ouedraogo J.P."/>
            <person name="Overkamp K.M."/>
            <person name="Park H.-S."/>
            <person name="Perrone G."/>
            <person name="Piumi F."/>
            <person name="Punt P.J."/>
            <person name="Ram A.F."/>
            <person name="Ramon A."/>
            <person name="Rauscher S."/>
            <person name="Record E."/>
            <person name="Riano-Pachon D.M."/>
            <person name="Robert V."/>
            <person name="Roehrig J."/>
            <person name="Ruller R."/>
            <person name="Salamov A."/>
            <person name="Salih N.S."/>
            <person name="Samson R.A."/>
            <person name="Sandor E."/>
            <person name="Sanguinetti M."/>
            <person name="Schuetze T."/>
            <person name="Sepcic K."/>
            <person name="Shelest E."/>
            <person name="Sherlock G."/>
            <person name="Sophianopoulou V."/>
            <person name="Squina F.M."/>
            <person name="Sun H."/>
            <person name="Susca A."/>
            <person name="Todd R.B."/>
            <person name="Tsang A."/>
            <person name="Unkles S.E."/>
            <person name="van de Wiele N."/>
            <person name="van Rossen-Uffink D."/>
            <person name="Oliveira J.V."/>
            <person name="Vesth T.C."/>
            <person name="Visser J."/>
            <person name="Yu J.-H."/>
            <person name="Zhou M."/>
            <person name="Andersen M.R."/>
            <person name="Archer D.B."/>
            <person name="Baker S.E."/>
            <person name="Benoit I."/>
            <person name="Brakhage A.A."/>
            <person name="Braus G.H."/>
            <person name="Fischer R."/>
            <person name="Frisvad J.C."/>
            <person name="Goldman G.H."/>
            <person name="Houbraken J."/>
            <person name="Oakley B."/>
            <person name="Pocsi I."/>
            <person name="Scazzocchio C."/>
            <person name="Seiboth B."/>
            <person name="vanKuyk P.A."/>
            <person name="Wortman J."/>
            <person name="Dyer P.S."/>
            <person name="Grigoriev I.V."/>
        </authorList>
    </citation>
    <scope>NUCLEOTIDE SEQUENCE [LARGE SCALE GENOMIC DNA]</scope>
    <source>
        <strain evidence="2">CBS 506.65</strain>
    </source>
</reference>
<dbReference type="AlphaFoldDB" id="A0A1L9S9N0"/>
<dbReference type="GeneID" id="34610395"/>
<dbReference type="STRING" id="1073090.A0A1L9S9N0"/>
<keyword evidence="2" id="KW-1185">Reference proteome</keyword>
<dbReference type="OrthoDB" id="10421102at2759"/>